<dbReference type="PANTHER" id="PTHR21845:SF2">
    <property type="entry name" value="MATRIX-REMODELING-ASSOCIATED PROTEIN 7"/>
    <property type="match status" value="1"/>
</dbReference>
<evidence type="ECO:0000313" key="4">
    <source>
        <dbReference type="Proteomes" id="UP000695023"/>
    </source>
</evidence>
<feature type="domain" description="Matrix-remodeling-associated protein 7 helical" evidence="3">
    <location>
        <begin position="178"/>
        <end position="239"/>
    </location>
</feature>
<reference evidence="5" key="1">
    <citation type="submission" date="2025-08" db="UniProtKB">
        <authorList>
            <consortium name="RefSeq"/>
        </authorList>
    </citation>
    <scope>IDENTIFICATION</scope>
</reference>
<keyword evidence="2" id="KW-0732">Signal</keyword>
<dbReference type="PANTHER" id="PTHR21845">
    <property type="entry name" value="TRANSMEMBRANE ANCHOR PROTEIN 1"/>
    <property type="match status" value="1"/>
</dbReference>
<feature type="region of interest" description="Disordered" evidence="1">
    <location>
        <begin position="46"/>
        <end position="72"/>
    </location>
</feature>
<accession>A0A9Y3S151</accession>
<organism evidence="4 5">
    <name type="scientific">Pundamilia nyererei</name>
    <dbReference type="NCBI Taxonomy" id="303518"/>
    <lineage>
        <taxon>Eukaryota</taxon>
        <taxon>Metazoa</taxon>
        <taxon>Chordata</taxon>
        <taxon>Craniata</taxon>
        <taxon>Vertebrata</taxon>
        <taxon>Euteleostomi</taxon>
        <taxon>Actinopterygii</taxon>
        <taxon>Neopterygii</taxon>
        <taxon>Teleostei</taxon>
        <taxon>Neoteleostei</taxon>
        <taxon>Acanthomorphata</taxon>
        <taxon>Ovalentaria</taxon>
        <taxon>Cichlomorphae</taxon>
        <taxon>Cichliformes</taxon>
        <taxon>Cichlidae</taxon>
        <taxon>African cichlids</taxon>
        <taxon>Pseudocrenilabrinae</taxon>
        <taxon>Haplochromini</taxon>
        <taxon>Pundamilia</taxon>
    </lineage>
</organism>
<dbReference type="Proteomes" id="UP000695023">
    <property type="component" value="Unplaced"/>
</dbReference>
<feature type="signal peptide" evidence="2">
    <location>
        <begin position="1"/>
        <end position="20"/>
    </location>
</feature>
<dbReference type="InterPro" id="IPR026622">
    <property type="entry name" value="Mxra7"/>
</dbReference>
<sequence length="240" mass="26468">MDITFVLFAIISTLLAIVVATSLFNGSSPAADFANARSYFGHRDGVTGGLDQSGPKQNGHLPDKKKKKEADDWCEISGSSHDHWDVVKSVLSEEAHSHPQSEELETLADWSRPGSRNTILEAESSSNASSGTGRRSLIGLSDTELLKCAFSYPQTEGASERAGMNAEKVESNANNSLKYVPGKARSHHLEKMMTKEELEEEQRVQHEQLTAIFQLLKENKETFGEVSEGDIEEQLRLYSI</sequence>
<dbReference type="Pfam" id="PF25473">
    <property type="entry name" value="MXRA7_helical"/>
    <property type="match status" value="1"/>
</dbReference>
<evidence type="ECO:0000256" key="1">
    <source>
        <dbReference type="SAM" id="MobiDB-lite"/>
    </source>
</evidence>
<proteinExistence type="predicted"/>
<dbReference type="RefSeq" id="XP_005754609.1">
    <property type="nucleotide sequence ID" value="XM_005754552.1"/>
</dbReference>
<dbReference type="InterPro" id="IPR057534">
    <property type="entry name" value="MXRA7_helical"/>
</dbReference>
<dbReference type="CTD" id="439921"/>
<feature type="chain" id="PRO_5041371492" evidence="2">
    <location>
        <begin position="21"/>
        <end position="240"/>
    </location>
</feature>
<keyword evidence="4" id="KW-1185">Reference proteome</keyword>
<evidence type="ECO:0000256" key="2">
    <source>
        <dbReference type="SAM" id="SignalP"/>
    </source>
</evidence>
<feature type="compositionally biased region" description="Basic and acidic residues" evidence="1">
    <location>
        <begin position="92"/>
        <end position="101"/>
    </location>
</feature>
<gene>
    <name evidence="5" type="primary">mxra7</name>
</gene>
<protein>
    <submittedName>
        <fullName evidence="5">Matrix-remodeling-associated protein 7 isoform X1</fullName>
    </submittedName>
</protein>
<dbReference type="AlphaFoldDB" id="A0A9Y3S151"/>
<evidence type="ECO:0000313" key="5">
    <source>
        <dbReference type="RefSeq" id="XP_005754609.1"/>
    </source>
</evidence>
<name>A0A9Y3S151_9CICH</name>
<feature type="region of interest" description="Disordered" evidence="1">
    <location>
        <begin position="92"/>
        <end position="112"/>
    </location>
</feature>
<evidence type="ECO:0000259" key="3">
    <source>
        <dbReference type="Pfam" id="PF25473"/>
    </source>
</evidence>